<evidence type="ECO:0000313" key="5">
    <source>
        <dbReference type="Proteomes" id="UP000029713"/>
    </source>
</evidence>
<accession>A0A098Y7I2</accession>
<dbReference type="Pfam" id="PF00012">
    <property type="entry name" value="HSP70"/>
    <property type="match status" value="2"/>
</dbReference>
<keyword evidence="1" id="KW-0547">Nucleotide-binding</keyword>
<dbReference type="CDD" id="cd10231">
    <property type="entry name" value="ASKHA_NBD_HSP70_YegD-like"/>
    <property type="match status" value="1"/>
</dbReference>
<keyword evidence="5" id="KW-1185">Reference proteome</keyword>
<dbReference type="RefSeq" id="WP_036337191.1">
    <property type="nucleotide sequence ID" value="NZ_JPMX01000075.1"/>
</dbReference>
<dbReference type="AlphaFoldDB" id="A0A098Y7I2"/>
<dbReference type="GO" id="GO:0140662">
    <property type="term" value="F:ATP-dependent protein folding chaperone"/>
    <property type="evidence" value="ECO:0007669"/>
    <property type="project" value="InterPro"/>
</dbReference>
<evidence type="ECO:0000256" key="3">
    <source>
        <dbReference type="ARBA" id="ARBA00023186"/>
    </source>
</evidence>
<proteinExistence type="predicted"/>
<dbReference type="Proteomes" id="UP000029713">
    <property type="component" value="Unassembled WGS sequence"/>
</dbReference>
<dbReference type="InterPro" id="IPR013126">
    <property type="entry name" value="Hsp_70_fam"/>
</dbReference>
<dbReference type="InterPro" id="IPR043129">
    <property type="entry name" value="ATPase_NBD"/>
</dbReference>
<protein>
    <recommendedName>
        <fullName evidence="6">Molecular chaperone</fullName>
    </recommendedName>
</protein>
<comment type="caution">
    <text evidence="4">The sequence shown here is derived from an EMBL/GenBank/DDBJ whole genome shotgun (WGS) entry which is preliminary data.</text>
</comment>
<dbReference type="STRING" id="1522368.IN07_16540"/>
<dbReference type="EMBL" id="JPMX01000075">
    <property type="protein sequence ID" value="KGH45686.1"/>
    <property type="molecule type" value="Genomic_DNA"/>
</dbReference>
<reference evidence="4 5" key="1">
    <citation type="submission" date="2014-07" db="EMBL/GenBank/DDBJ databases">
        <title>Biosystematic studies on Modestobacter strains isolated from extreme hyper-arid desert soil and from historic building.</title>
        <authorList>
            <person name="Bukarasam K."/>
            <person name="Bull A."/>
            <person name="Girard G."/>
            <person name="van Wezel G."/>
            <person name="Goodfellow M."/>
        </authorList>
    </citation>
    <scope>NUCLEOTIDE SEQUENCE [LARGE SCALE GENOMIC DNA]</scope>
    <source>
        <strain evidence="4 5">KNN45-2b</strain>
    </source>
</reference>
<gene>
    <name evidence="4" type="ORF">IN07_16540</name>
</gene>
<evidence type="ECO:0000256" key="2">
    <source>
        <dbReference type="ARBA" id="ARBA00022840"/>
    </source>
</evidence>
<evidence type="ECO:0000256" key="1">
    <source>
        <dbReference type="ARBA" id="ARBA00022741"/>
    </source>
</evidence>
<keyword evidence="3" id="KW-0143">Chaperone</keyword>
<dbReference type="Gene3D" id="3.30.420.40">
    <property type="match status" value="3"/>
</dbReference>
<dbReference type="PANTHER" id="PTHR19375">
    <property type="entry name" value="HEAT SHOCK PROTEIN 70KDA"/>
    <property type="match status" value="1"/>
</dbReference>
<dbReference type="InterPro" id="IPR042054">
    <property type="entry name" value="YegD-like"/>
</dbReference>
<dbReference type="Gene3D" id="3.90.640.10">
    <property type="entry name" value="Actin, Chain A, domain 4"/>
    <property type="match status" value="1"/>
</dbReference>
<name>A0A098Y7I2_9ACTN</name>
<dbReference type="GO" id="GO:0005524">
    <property type="term" value="F:ATP binding"/>
    <property type="evidence" value="ECO:0007669"/>
    <property type="project" value="UniProtKB-KW"/>
</dbReference>
<keyword evidence="2" id="KW-0067">ATP-binding</keyword>
<dbReference type="SUPFAM" id="SSF53067">
    <property type="entry name" value="Actin-like ATPase domain"/>
    <property type="match status" value="2"/>
</dbReference>
<evidence type="ECO:0008006" key="6">
    <source>
        <dbReference type="Google" id="ProtNLM"/>
    </source>
</evidence>
<organism evidence="4 5">
    <name type="scientific">Modestobacter caceresii</name>
    <dbReference type="NCBI Taxonomy" id="1522368"/>
    <lineage>
        <taxon>Bacteria</taxon>
        <taxon>Bacillati</taxon>
        <taxon>Actinomycetota</taxon>
        <taxon>Actinomycetes</taxon>
        <taxon>Geodermatophilales</taxon>
        <taxon>Geodermatophilaceae</taxon>
        <taxon>Modestobacter</taxon>
    </lineage>
</organism>
<evidence type="ECO:0000313" key="4">
    <source>
        <dbReference type="EMBL" id="KGH45686.1"/>
    </source>
</evidence>
<sequence length="453" mass="48866">MKQAVAYGIDFGTSNSSIAVAFADGSTDVIAAERAGAPTLRSLVYLHRDGQRLTGDDSVRAYLTTATAQTACGRCSFVDRTRDGAVTDCRQHHRGGSCRDSRLLAQVKRDLSSEHIDRTNSWTRDFELTELVAVVLRRLKKTADRATGENVRRVAIGRPVRFPGVEKQPARLQALAEQRLYDAAVLAGFTDVDLVAEPQAAVTVEEVSDGLIVCTDFGGGTFDVAVLAKKENRGTVLALGGQAVGGESFDSRLFDLKVRSALGLDGQAVNVDKSLRVPGWLRAGLSSLSGCQELLHDQRVGPLLRDLSAHGAKGVAEALRELLYGGQAWACHKAVEDAKIRLSSQREARITLRRLPHLNIDVTVQRSEFEQAIQSELRAVEGCIVGTLARAGVEPQHVSYVTRTGGSSRIPAFEATLTSMFGAGRIVDRDAFTTVVTGLAQYAYSEWASSRNA</sequence>